<accession>A0A506U244</accession>
<dbReference type="AlphaFoldDB" id="A0A506U244"/>
<dbReference type="EMBL" id="VHLG01000018">
    <property type="protein sequence ID" value="TPW27341.1"/>
    <property type="molecule type" value="Genomic_DNA"/>
</dbReference>
<dbReference type="NCBIfam" id="NF010396">
    <property type="entry name" value="PRK13824.1"/>
    <property type="match status" value="1"/>
</dbReference>
<dbReference type="InterPro" id="IPR047611">
    <property type="entry name" value="RepABC_RepC"/>
</dbReference>
<name>A0A506U244_9HYPH</name>
<evidence type="ECO:0000313" key="4">
    <source>
        <dbReference type="EMBL" id="TPW27341.1"/>
    </source>
</evidence>
<dbReference type="InterPro" id="IPR011991">
    <property type="entry name" value="ArsR-like_HTH"/>
</dbReference>
<evidence type="ECO:0000313" key="5">
    <source>
        <dbReference type="Proteomes" id="UP000318801"/>
    </source>
</evidence>
<organism evidence="4 5">
    <name type="scientific">Martelella alba</name>
    <dbReference type="NCBI Taxonomy" id="2590451"/>
    <lineage>
        <taxon>Bacteria</taxon>
        <taxon>Pseudomonadati</taxon>
        <taxon>Pseudomonadota</taxon>
        <taxon>Alphaproteobacteria</taxon>
        <taxon>Hyphomicrobiales</taxon>
        <taxon>Aurantimonadaceae</taxon>
        <taxon>Martelella</taxon>
    </lineage>
</organism>
<feature type="domain" description="Plasmid replication protein C C-terminal" evidence="3">
    <location>
        <begin position="296"/>
        <end position="396"/>
    </location>
</feature>
<dbReference type="Pfam" id="PF11800">
    <property type="entry name" value="RP-C_C"/>
    <property type="match status" value="1"/>
</dbReference>
<dbReference type="InterPro" id="IPR005090">
    <property type="entry name" value="RepC_N"/>
</dbReference>
<dbReference type="Pfam" id="PF03428">
    <property type="entry name" value="RP-C"/>
    <property type="match status" value="1"/>
</dbReference>
<dbReference type="OrthoDB" id="7488837at2"/>
<dbReference type="InterPro" id="IPR021760">
    <property type="entry name" value="RepC_C"/>
</dbReference>
<evidence type="ECO:0000259" key="2">
    <source>
        <dbReference type="Pfam" id="PF03428"/>
    </source>
</evidence>
<proteinExistence type="predicted"/>
<dbReference type="CDD" id="cd00090">
    <property type="entry name" value="HTH_ARSR"/>
    <property type="match status" value="1"/>
</dbReference>
<dbReference type="Proteomes" id="UP000318801">
    <property type="component" value="Unassembled WGS sequence"/>
</dbReference>
<gene>
    <name evidence="4" type="ORF">FJU08_20250</name>
</gene>
<sequence length="431" mass="47608">MDAGMIATPFGRRPMTLGQLAEQKRVRDMPAGKVTDKWKIFHTIRAIRKPIGASDRALAILNALLTFHPHNVLSNDDSLIVWPSNEQLCARANGMPETTLRRHLAILVRCGLVLRRDSPNGKRYARKTRNGAITQAYGFDLSPLVARAEEFEMMAARLEIERQAFKSAREQLTLLRRDIVKLVELGLAEDHDGNWPDFQIRYRNIIDGVPRSPTFEAINAALTALLDLRAAINDALETLAESTDVDANDLQNGRHIQNSDTDNPIESETKDISSGPKHHAAKVNAADTNSAKTTPPLSIVLKACPDLIQYEQNGEIRGWRDFVRAAEKARTVLAINSNAWHEACFAMGLIPAAITLAAILQHAERISCPGAYLRSLTAKAKDGKFSTQPMIHALRNRQRHESISTAPVSPAAKNAHPGMFISAALRRSAQL</sequence>
<feature type="compositionally biased region" description="Polar residues" evidence="1">
    <location>
        <begin position="250"/>
        <end position="266"/>
    </location>
</feature>
<feature type="domain" description="Plasmid replication protein C N-terminal" evidence="2">
    <location>
        <begin position="13"/>
        <end position="185"/>
    </location>
</feature>
<dbReference type="GO" id="GO:0006355">
    <property type="term" value="P:regulation of DNA-templated transcription"/>
    <property type="evidence" value="ECO:0007669"/>
    <property type="project" value="UniProtKB-ARBA"/>
</dbReference>
<dbReference type="SUPFAM" id="SSF46785">
    <property type="entry name" value="Winged helix' DNA-binding domain"/>
    <property type="match status" value="1"/>
</dbReference>
<reference evidence="4 5" key="1">
    <citation type="submission" date="2019-06" db="EMBL/GenBank/DDBJ databases">
        <authorList>
            <person name="Li M."/>
        </authorList>
    </citation>
    <scope>NUCLEOTIDE SEQUENCE [LARGE SCALE GENOMIC DNA]</scope>
    <source>
        <strain evidence="4 5">BGMRC2036</strain>
    </source>
</reference>
<keyword evidence="5" id="KW-1185">Reference proteome</keyword>
<dbReference type="InterPro" id="IPR036390">
    <property type="entry name" value="WH_DNA-bd_sf"/>
</dbReference>
<evidence type="ECO:0000256" key="1">
    <source>
        <dbReference type="SAM" id="MobiDB-lite"/>
    </source>
</evidence>
<protein>
    <submittedName>
        <fullName evidence="4">Replication initiation protein RepC</fullName>
    </submittedName>
</protein>
<dbReference type="RefSeq" id="WP_141150877.1">
    <property type="nucleotide sequence ID" value="NZ_VHLG01000018.1"/>
</dbReference>
<evidence type="ECO:0000259" key="3">
    <source>
        <dbReference type="Pfam" id="PF11800"/>
    </source>
</evidence>
<comment type="caution">
    <text evidence="4">The sequence shown here is derived from an EMBL/GenBank/DDBJ whole genome shotgun (WGS) entry which is preliminary data.</text>
</comment>
<dbReference type="NCBIfam" id="NF040974">
    <property type="entry name" value="RepABC_RepC"/>
    <property type="match status" value="1"/>
</dbReference>
<feature type="region of interest" description="Disordered" evidence="1">
    <location>
        <begin position="250"/>
        <end position="289"/>
    </location>
</feature>